<evidence type="ECO:0000313" key="2">
    <source>
        <dbReference type="EMBL" id="QFQ02939.1"/>
    </source>
</evidence>
<accession>A0A5J6ZC30</accession>
<feature type="transmembrane region" description="Helical" evidence="1">
    <location>
        <begin position="12"/>
        <end position="34"/>
    </location>
</feature>
<dbReference type="Proteomes" id="UP000326711">
    <property type="component" value="Chromosome"/>
</dbReference>
<sequence>MVAKWRAEPKMLVAARLLAQKGLVYLVLTLRTLIGYLDDSGMDVSAWLELSGIL</sequence>
<dbReference type="AlphaFoldDB" id="A0A5J6ZC30"/>
<dbReference type="EMBL" id="CP045032">
    <property type="protein sequence ID" value="QFQ02939.1"/>
    <property type="molecule type" value="Genomic_DNA"/>
</dbReference>
<reference evidence="3" key="1">
    <citation type="submission" date="2019-10" db="EMBL/GenBank/DDBJ databases">
        <title>Complete genome sequence of Corynebacterium urogenitalis DSM 108747, isolated from the genital tract of a cow.</title>
        <authorList>
            <person name="Ruckert C."/>
            <person name="Ballas P."/>
            <person name="Wagener K."/>
            <person name="Drillich M."/>
            <person name="Kaempfer P."/>
            <person name="Busse H.-J."/>
            <person name="Ehling-Schulz M."/>
        </authorList>
    </citation>
    <scope>NUCLEOTIDE SEQUENCE [LARGE SCALE GENOMIC DNA]</scope>
    <source>
        <strain evidence="3">LMM 1652</strain>
    </source>
</reference>
<evidence type="ECO:0000256" key="1">
    <source>
        <dbReference type="SAM" id="Phobius"/>
    </source>
</evidence>
<proteinExistence type="predicted"/>
<dbReference type="KEGG" id="cuo:CUROG_07955"/>
<keyword evidence="1" id="KW-1133">Transmembrane helix</keyword>
<name>A0A5J6ZC30_9CORY</name>
<protein>
    <submittedName>
        <fullName evidence="2">Uncharacterized protein</fullName>
    </submittedName>
</protein>
<organism evidence="2 3">
    <name type="scientific">Corynebacterium urogenitale</name>
    <dbReference type="NCBI Taxonomy" id="2487892"/>
    <lineage>
        <taxon>Bacteria</taxon>
        <taxon>Bacillati</taxon>
        <taxon>Actinomycetota</taxon>
        <taxon>Actinomycetes</taxon>
        <taxon>Mycobacteriales</taxon>
        <taxon>Corynebacteriaceae</taxon>
        <taxon>Corynebacterium</taxon>
    </lineage>
</organism>
<keyword evidence="3" id="KW-1185">Reference proteome</keyword>
<keyword evidence="1" id="KW-0472">Membrane</keyword>
<gene>
    <name evidence="2" type="ORF">CUROG_07955</name>
</gene>
<keyword evidence="1" id="KW-0812">Transmembrane</keyword>
<evidence type="ECO:0000313" key="3">
    <source>
        <dbReference type="Proteomes" id="UP000326711"/>
    </source>
</evidence>